<feature type="domain" description="IFT121-like TPR repeats" evidence="10">
    <location>
        <begin position="234"/>
        <end position="333"/>
    </location>
</feature>
<keyword evidence="3" id="KW-0853">WD repeat</keyword>
<keyword evidence="7" id="KW-0206">Cytoskeleton</keyword>
<dbReference type="OMA" id="QCFLRCG"/>
<gene>
    <name evidence="11" type="ORF">HPLM_LOCUS8111</name>
</gene>
<dbReference type="GO" id="GO:0030991">
    <property type="term" value="C:intraciliary transport particle A"/>
    <property type="evidence" value="ECO:0007669"/>
    <property type="project" value="TreeGrafter"/>
</dbReference>
<dbReference type="GO" id="GO:1905515">
    <property type="term" value="P:non-motile cilium assembly"/>
    <property type="evidence" value="ECO:0007669"/>
    <property type="project" value="TreeGrafter"/>
</dbReference>
<organism evidence="13">
    <name type="scientific">Haemonchus placei</name>
    <name type="common">Barber's pole worm</name>
    <dbReference type="NCBI Taxonomy" id="6290"/>
    <lineage>
        <taxon>Eukaryota</taxon>
        <taxon>Metazoa</taxon>
        <taxon>Ecdysozoa</taxon>
        <taxon>Nematoda</taxon>
        <taxon>Chromadorea</taxon>
        <taxon>Rhabditida</taxon>
        <taxon>Rhabditina</taxon>
        <taxon>Rhabditomorpha</taxon>
        <taxon>Strongyloidea</taxon>
        <taxon>Trichostrongylidae</taxon>
        <taxon>Haemonchus</taxon>
    </lineage>
</organism>
<comment type="subcellular location">
    <subcellularLocation>
        <location evidence="1">Cytoplasm</location>
        <location evidence="1">Cytoskeleton</location>
        <location evidence="1">Cilium basal body</location>
    </subcellularLocation>
</comment>
<dbReference type="InterPro" id="IPR057979">
    <property type="entry name" value="TPR_IFT121"/>
</dbReference>
<keyword evidence="6" id="KW-0969">Cilium</keyword>
<dbReference type="InterPro" id="IPR039857">
    <property type="entry name" value="Ift122/121"/>
</dbReference>
<keyword evidence="4" id="KW-0677">Repeat</keyword>
<dbReference type="GO" id="GO:0061512">
    <property type="term" value="P:protein localization to cilium"/>
    <property type="evidence" value="ECO:0007669"/>
    <property type="project" value="TreeGrafter"/>
</dbReference>
<dbReference type="Pfam" id="PF25170">
    <property type="entry name" value="TPR_WDR35"/>
    <property type="match status" value="1"/>
</dbReference>
<keyword evidence="5" id="KW-0970">Cilium biogenesis/degradation</keyword>
<dbReference type="Pfam" id="PF25768">
    <property type="entry name" value="TPR_IFT121"/>
    <property type="match status" value="1"/>
</dbReference>
<evidence type="ECO:0000256" key="8">
    <source>
        <dbReference type="ARBA" id="ARBA00023273"/>
    </source>
</evidence>
<keyword evidence="8" id="KW-0966">Cell projection</keyword>
<evidence type="ECO:0000256" key="2">
    <source>
        <dbReference type="ARBA" id="ARBA00022490"/>
    </source>
</evidence>
<dbReference type="PANTHER" id="PTHR12764">
    <property type="entry name" value="WD REPEAT DOMAIN-RELATED"/>
    <property type="match status" value="1"/>
</dbReference>
<evidence type="ECO:0000259" key="10">
    <source>
        <dbReference type="Pfam" id="PF25768"/>
    </source>
</evidence>
<reference evidence="11 12" key="2">
    <citation type="submission" date="2018-11" db="EMBL/GenBank/DDBJ databases">
        <authorList>
            <consortium name="Pathogen Informatics"/>
        </authorList>
    </citation>
    <scope>NUCLEOTIDE SEQUENCE [LARGE SCALE GENOMIC DNA]</scope>
    <source>
        <strain evidence="11 12">MHpl1</strain>
    </source>
</reference>
<dbReference type="AlphaFoldDB" id="A0A0N4WC94"/>
<dbReference type="PANTHER" id="PTHR12764:SF5">
    <property type="entry name" value="LD29485P"/>
    <property type="match status" value="1"/>
</dbReference>
<proteinExistence type="predicted"/>
<feature type="domain" description="IFT121-like zinc finger" evidence="9">
    <location>
        <begin position="349"/>
        <end position="391"/>
    </location>
</feature>
<dbReference type="InterPro" id="IPR056170">
    <property type="entry name" value="Znf_IFT121-like"/>
</dbReference>
<dbReference type="Pfam" id="PF23145">
    <property type="entry name" value="Zf_2nd_IFT121"/>
    <property type="match status" value="1"/>
</dbReference>
<name>A0A0N4WC94_HAEPC</name>
<keyword evidence="12" id="KW-1185">Reference proteome</keyword>
<dbReference type="InterPro" id="IPR057361">
    <property type="entry name" value="TPR_WDR35"/>
</dbReference>
<accession>A0A0N4WC94</accession>
<evidence type="ECO:0000259" key="9">
    <source>
        <dbReference type="Pfam" id="PF23145"/>
    </source>
</evidence>
<dbReference type="WBParaSite" id="HPLM_0000811901-mRNA-1">
    <property type="protein sequence ID" value="HPLM_0000811901-mRNA-1"/>
    <property type="gene ID" value="HPLM_0000811901"/>
</dbReference>
<evidence type="ECO:0000256" key="1">
    <source>
        <dbReference type="ARBA" id="ARBA00004120"/>
    </source>
</evidence>
<dbReference type="STRING" id="6290.A0A0N4WC94"/>
<evidence type="ECO:0000256" key="4">
    <source>
        <dbReference type="ARBA" id="ARBA00022737"/>
    </source>
</evidence>
<evidence type="ECO:0000313" key="13">
    <source>
        <dbReference type="WBParaSite" id="HPLM_0000811901-mRNA-1"/>
    </source>
</evidence>
<sequence length="392" mass="44749">MHKKADEWLRVLRLVNASSTAADDKLRIEALTNVADYHRDRQRWKEAADHYELAGELDQLMVCYIHLDDFYGLENLAKQLPDGHPLLSCFLRCNQTADALDTCIQLNNWDKAVSLSRTHNLQDVNVLMGKYVKELSESSERSLAAVQLYRRAGRFLDGARVVYRLAEEERKKAATCLRLKKMYVLAALLIEEYHMSNKARLAKEQKGASDANVALNELLEGDGDLSMEDSRMIDRAWTAAQAYHFIMLAQRQLFEGDHYGAMKTSLYLTQFEAYIEPIEVHSLLALSSCACRQFSVCSRAFMRLESLADPQSEERRAYQKLALDLFSRYPPTDNQGKTANCTGCDKAFPVCIASGRPMIAYQFWLCPVCKQRAYEEEIHSFKFCPLCHAQIA</sequence>
<evidence type="ECO:0000256" key="3">
    <source>
        <dbReference type="ARBA" id="ARBA00022574"/>
    </source>
</evidence>
<dbReference type="GO" id="GO:0097730">
    <property type="term" value="C:non-motile cilium"/>
    <property type="evidence" value="ECO:0007669"/>
    <property type="project" value="TreeGrafter"/>
</dbReference>
<reference evidence="13" key="1">
    <citation type="submission" date="2017-02" db="UniProtKB">
        <authorList>
            <consortium name="WormBaseParasite"/>
        </authorList>
    </citation>
    <scope>IDENTIFICATION</scope>
</reference>
<evidence type="ECO:0000256" key="5">
    <source>
        <dbReference type="ARBA" id="ARBA00022794"/>
    </source>
</evidence>
<evidence type="ECO:0000313" key="12">
    <source>
        <dbReference type="Proteomes" id="UP000268014"/>
    </source>
</evidence>
<dbReference type="GO" id="GO:0035721">
    <property type="term" value="P:intraciliary retrograde transport"/>
    <property type="evidence" value="ECO:0007669"/>
    <property type="project" value="TreeGrafter"/>
</dbReference>
<dbReference type="Proteomes" id="UP000268014">
    <property type="component" value="Unassembled WGS sequence"/>
</dbReference>
<keyword evidence="2" id="KW-0963">Cytoplasm</keyword>
<evidence type="ECO:0000256" key="6">
    <source>
        <dbReference type="ARBA" id="ARBA00023069"/>
    </source>
</evidence>
<dbReference type="Gene3D" id="1.25.40.470">
    <property type="match status" value="1"/>
</dbReference>
<dbReference type="EMBL" id="UZAF01016789">
    <property type="protein sequence ID" value="VDO33905.1"/>
    <property type="molecule type" value="Genomic_DNA"/>
</dbReference>
<evidence type="ECO:0000256" key="7">
    <source>
        <dbReference type="ARBA" id="ARBA00023212"/>
    </source>
</evidence>
<evidence type="ECO:0000313" key="11">
    <source>
        <dbReference type="EMBL" id="VDO33905.1"/>
    </source>
</evidence>
<protein>
    <submittedName>
        <fullName evidence="13">Intraflagellar transport protein 122 homolog</fullName>
    </submittedName>
</protein>
<dbReference type="OrthoDB" id="10260567at2759"/>